<proteinExistence type="predicted"/>
<sequence>MSTTRTPPADETRCPCGRGDTFGACCGPVLRQERRAATAEALMRSRYTAFAVGDVEHLLRSWHPRERPDRDELADSLEDGTRWVHLSILTTSAGGPFDDAGTVEFTAVARTPQGRQEQHEISRFVREDGTWLFVDGEL</sequence>
<accession>A0ABW0FCB9</accession>
<comment type="caution">
    <text evidence="2">The sequence shown here is derived from an EMBL/GenBank/DDBJ whole genome shotgun (WGS) entry which is preliminary data.</text>
</comment>
<dbReference type="EMBL" id="JBHSLN010000004">
    <property type="protein sequence ID" value="MFC5296196.1"/>
    <property type="molecule type" value="Genomic_DNA"/>
</dbReference>
<organism evidence="2 3">
    <name type="scientific">Brachybacterium tyrofermentans</name>
    <dbReference type="NCBI Taxonomy" id="47848"/>
    <lineage>
        <taxon>Bacteria</taxon>
        <taxon>Bacillati</taxon>
        <taxon>Actinomycetota</taxon>
        <taxon>Actinomycetes</taxon>
        <taxon>Micrococcales</taxon>
        <taxon>Dermabacteraceae</taxon>
        <taxon>Brachybacterium</taxon>
    </lineage>
</organism>
<reference evidence="3" key="1">
    <citation type="journal article" date="2019" name="Int. J. Syst. Evol. Microbiol.">
        <title>The Global Catalogue of Microorganisms (GCM) 10K type strain sequencing project: providing services to taxonomists for standard genome sequencing and annotation.</title>
        <authorList>
            <consortium name="The Broad Institute Genomics Platform"/>
            <consortium name="The Broad Institute Genome Sequencing Center for Infectious Disease"/>
            <person name="Wu L."/>
            <person name="Ma J."/>
        </authorList>
    </citation>
    <scope>NUCLEOTIDE SEQUENCE [LARGE SCALE GENOMIC DNA]</scope>
    <source>
        <strain evidence="3">CGMCC 1.16455</strain>
    </source>
</reference>
<evidence type="ECO:0000259" key="1">
    <source>
        <dbReference type="Pfam" id="PF17775"/>
    </source>
</evidence>
<protein>
    <submittedName>
        <fullName evidence="2">YchJ family protein</fullName>
    </submittedName>
</protein>
<keyword evidence="3" id="KW-1185">Reference proteome</keyword>
<dbReference type="RefSeq" id="WP_343922309.1">
    <property type="nucleotide sequence ID" value="NZ_BAAAIR010000007.1"/>
</dbReference>
<dbReference type="Pfam" id="PF02810">
    <property type="entry name" value="SEC-C"/>
    <property type="match status" value="1"/>
</dbReference>
<dbReference type="PANTHER" id="PTHR33747:SF1">
    <property type="entry name" value="ADENYLATE CYCLASE-ASSOCIATED CAP C-TERMINAL DOMAIN-CONTAINING PROTEIN"/>
    <property type="match status" value="1"/>
</dbReference>
<name>A0ABW0FCB9_9MICO</name>
<dbReference type="GeneID" id="303296073"/>
<feature type="domain" description="YchJ-like middle NTF2-like" evidence="1">
    <location>
        <begin position="38"/>
        <end position="136"/>
    </location>
</feature>
<dbReference type="SUPFAM" id="SSF54427">
    <property type="entry name" value="NTF2-like"/>
    <property type="match status" value="1"/>
</dbReference>
<dbReference type="Pfam" id="PF17775">
    <property type="entry name" value="YchJ_M-like"/>
    <property type="match status" value="1"/>
</dbReference>
<gene>
    <name evidence="2" type="ORF">ACFPK8_01585</name>
</gene>
<evidence type="ECO:0000313" key="3">
    <source>
        <dbReference type="Proteomes" id="UP001595937"/>
    </source>
</evidence>
<dbReference type="InterPro" id="IPR048469">
    <property type="entry name" value="YchJ-like_M"/>
</dbReference>
<dbReference type="PANTHER" id="PTHR33747">
    <property type="entry name" value="UPF0225 PROTEIN SCO1677"/>
    <property type="match status" value="1"/>
</dbReference>
<dbReference type="Gene3D" id="3.10.450.50">
    <property type="match status" value="1"/>
</dbReference>
<dbReference type="InterPro" id="IPR032710">
    <property type="entry name" value="NTF2-like_dom_sf"/>
</dbReference>
<dbReference type="InterPro" id="IPR004027">
    <property type="entry name" value="SEC_C_motif"/>
</dbReference>
<evidence type="ECO:0000313" key="2">
    <source>
        <dbReference type="EMBL" id="MFC5296196.1"/>
    </source>
</evidence>
<dbReference type="Proteomes" id="UP001595937">
    <property type="component" value="Unassembled WGS sequence"/>
</dbReference>